<dbReference type="Proteomes" id="UP000193804">
    <property type="component" value="Unassembled WGS sequence"/>
</dbReference>
<proteinExistence type="predicted"/>
<sequence length="267" mass="30776">MRYFYLVILISISFFANAQEDSIQIATDRPGFSEYPKTIPSGYFQIEAGFSFESETVNPTDRLQLINWNNTLLKYGLLEGLELRLSQSYQSERLLEGGQSPQFIWQSFSGPVVVGTKIDLLQESGLKPQTAIVAEYGFNTFSPETFERNNFYRIQLTSKYQLNPEWYLMGNLGYDKRFNDFGRLRYTVNSGYSLNQKLSIYAEIYGFLSESRTPLNYFDGGLIYLINPKLQLDVHAGFDMVQQTNSLVEYQQSFIAFGLGYLFKVKK</sequence>
<keyword evidence="1" id="KW-0732">Signal</keyword>
<reference evidence="3" key="1">
    <citation type="submission" date="2017-04" db="EMBL/GenBank/DDBJ databases">
        <authorList>
            <person name="Varghese N."/>
            <person name="Submissions S."/>
        </authorList>
    </citation>
    <scope>NUCLEOTIDE SEQUENCE [LARGE SCALE GENOMIC DNA]</scope>
    <source>
        <strain evidence="3">DSM 4125</strain>
    </source>
</reference>
<dbReference type="EMBL" id="FXAW01000004">
    <property type="protein sequence ID" value="SMG34699.1"/>
    <property type="molecule type" value="Genomic_DNA"/>
</dbReference>
<evidence type="ECO:0000313" key="2">
    <source>
        <dbReference type="EMBL" id="SMG34699.1"/>
    </source>
</evidence>
<keyword evidence="3" id="KW-1185">Reference proteome</keyword>
<dbReference type="OrthoDB" id="1014491at2"/>
<dbReference type="STRING" id="1028.SAMN05661096_02240"/>
<protein>
    <submittedName>
        <fullName evidence="2">Putative MetA-pathway of phenol degradation</fullName>
    </submittedName>
</protein>
<name>A0A1X7K1F4_9BACT</name>
<feature type="chain" id="PRO_5012982273" evidence="1">
    <location>
        <begin position="19"/>
        <end position="267"/>
    </location>
</feature>
<dbReference type="Pfam" id="PF13557">
    <property type="entry name" value="Phenol_MetA_deg"/>
    <property type="match status" value="1"/>
</dbReference>
<accession>A0A1X7K1F4</accession>
<dbReference type="InterPro" id="IPR025737">
    <property type="entry name" value="FApF"/>
</dbReference>
<organism evidence="2 3">
    <name type="scientific">Marivirga sericea</name>
    <dbReference type="NCBI Taxonomy" id="1028"/>
    <lineage>
        <taxon>Bacteria</taxon>
        <taxon>Pseudomonadati</taxon>
        <taxon>Bacteroidota</taxon>
        <taxon>Cytophagia</taxon>
        <taxon>Cytophagales</taxon>
        <taxon>Marivirgaceae</taxon>
        <taxon>Marivirga</taxon>
    </lineage>
</organism>
<dbReference type="AlphaFoldDB" id="A0A1X7K1F4"/>
<evidence type="ECO:0000256" key="1">
    <source>
        <dbReference type="SAM" id="SignalP"/>
    </source>
</evidence>
<dbReference type="RefSeq" id="WP_085517166.1">
    <property type="nucleotide sequence ID" value="NZ_FXAW01000004.1"/>
</dbReference>
<evidence type="ECO:0000313" key="3">
    <source>
        <dbReference type="Proteomes" id="UP000193804"/>
    </source>
</evidence>
<feature type="signal peptide" evidence="1">
    <location>
        <begin position="1"/>
        <end position="18"/>
    </location>
</feature>
<dbReference type="SUPFAM" id="SSF56935">
    <property type="entry name" value="Porins"/>
    <property type="match status" value="1"/>
</dbReference>
<gene>
    <name evidence="2" type="ORF">SAMN05661096_02240</name>
</gene>